<keyword evidence="2" id="KW-1185">Reference proteome</keyword>
<protein>
    <submittedName>
        <fullName evidence="1">Uncharacterized protein</fullName>
    </submittedName>
</protein>
<gene>
    <name evidence="1" type="ORF">MKQ68_16635</name>
</gene>
<accession>A0ABY6IWH3</accession>
<sequence>MKEKRCKRIAIAASEAAAIAGIHLRTAQRLLAKIRERTGKQKRQFVSIAEFCAFTGFVEQDVFNMLNNF</sequence>
<reference evidence="1" key="1">
    <citation type="submission" date="2022-10" db="EMBL/GenBank/DDBJ databases">
        <title>Chitinophaga sp. nov., isolated from soil.</title>
        <authorList>
            <person name="Jeon C.O."/>
        </authorList>
    </citation>
    <scope>NUCLEOTIDE SEQUENCE</scope>
    <source>
        <strain evidence="1">R8</strain>
    </source>
</reference>
<proteinExistence type="predicted"/>
<evidence type="ECO:0000313" key="1">
    <source>
        <dbReference type="EMBL" id="UYQ91716.1"/>
    </source>
</evidence>
<evidence type="ECO:0000313" key="2">
    <source>
        <dbReference type="Proteomes" id="UP001162741"/>
    </source>
</evidence>
<name>A0ABY6IWH3_9BACT</name>
<dbReference type="Proteomes" id="UP001162741">
    <property type="component" value="Chromosome"/>
</dbReference>
<dbReference type="RefSeq" id="WP_244840706.1">
    <property type="nucleotide sequence ID" value="NZ_CP107006.1"/>
</dbReference>
<organism evidence="1 2">
    <name type="scientific">Chitinophaga horti</name>
    <dbReference type="NCBI Taxonomy" id="2920382"/>
    <lineage>
        <taxon>Bacteria</taxon>
        <taxon>Pseudomonadati</taxon>
        <taxon>Bacteroidota</taxon>
        <taxon>Chitinophagia</taxon>
        <taxon>Chitinophagales</taxon>
        <taxon>Chitinophagaceae</taxon>
        <taxon>Chitinophaga</taxon>
    </lineage>
</organism>
<dbReference type="EMBL" id="CP107006">
    <property type="protein sequence ID" value="UYQ91716.1"/>
    <property type="molecule type" value="Genomic_DNA"/>
</dbReference>